<reference evidence="2" key="1">
    <citation type="submission" date="2014-04" db="EMBL/GenBank/DDBJ databases">
        <title>In planta biocontrol of soil-borne Fusarium wilt of banana through a plant endophytic bacterium, Burkholderia cenocepacia 869T2.</title>
        <authorList>
            <person name="Ho Y.-N."/>
            <person name="Chiang H.-M."/>
            <person name="Chao C.-P."/>
            <person name="Su C.-C."/>
            <person name="Hsu H.-F."/>
            <person name="Guo C.-T."/>
            <person name="Hsieh J.-L."/>
            <person name="Huang C.-C."/>
        </authorList>
    </citation>
    <scope>NUCLEOTIDE SEQUENCE [LARGE SCALE GENOMIC DNA]</scope>
    <source>
        <strain evidence="2">869T2</strain>
    </source>
</reference>
<dbReference type="OrthoDB" id="8637119at2"/>
<dbReference type="SUPFAM" id="SSF47413">
    <property type="entry name" value="lambda repressor-like DNA-binding domains"/>
    <property type="match status" value="1"/>
</dbReference>
<feature type="domain" description="HigA2-like helix-turn-helix" evidence="1">
    <location>
        <begin position="15"/>
        <end position="92"/>
    </location>
</feature>
<dbReference type="AlphaFoldDB" id="A0A071M8Z3"/>
<name>A0A071M8Z3_9BURK</name>
<evidence type="ECO:0000259" key="1">
    <source>
        <dbReference type="Pfam" id="PF13744"/>
    </source>
</evidence>
<proteinExistence type="predicted"/>
<dbReference type="Gene3D" id="1.10.260.40">
    <property type="entry name" value="lambda repressor-like DNA-binding domains"/>
    <property type="match status" value="1"/>
</dbReference>
<organism evidence="2">
    <name type="scientific">Burkholderia cenocepacia</name>
    <dbReference type="NCBI Taxonomy" id="95486"/>
    <lineage>
        <taxon>Bacteria</taxon>
        <taxon>Pseudomonadati</taxon>
        <taxon>Pseudomonadota</taxon>
        <taxon>Betaproteobacteria</taxon>
        <taxon>Burkholderiales</taxon>
        <taxon>Burkholderiaceae</taxon>
        <taxon>Burkholderia</taxon>
        <taxon>Burkholderia cepacia complex</taxon>
    </lineage>
</organism>
<dbReference type="InterPro" id="IPR010982">
    <property type="entry name" value="Lambda_DNA-bd_dom_sf"/>
</dbReference>
<accession>A0A071M8Z3</accession>
<protein>
    <submittedName>
        <fullName evidence="2">DNA-binding protein</fullName>
    </submittedName>
</protein>
<dbReference type="Pfam" id="PF13744">
    <property type="entry name" value="HTH_37"/>
    <property type="match status" value="1"/>
</dbReference>
<keyword evidence="2" id="KW-0238">DNA-binding</keyword>
<dbReference type="EMBL" id="JJOA01000020">
    <property type="protein sequence ID" value="KEA57213.1"/>
    <property type="molecule type" value="Genomic_DNA"/>
</dbReference>
<evidence type="ECO:0000313" key="2">
    <source>
        <dbReference type="EMBL" id="KEA57213.1"/>
    </source>
</evidence>
<gene>
    <name evidence="2" type="ORF">DT99_22585</name>
</gene>
<sequence length="106" mass="11584">MNYDASKQHTDDVPDDFDYYDVGELAAKSVLVLKLNALMASRGLTEEEAAALAEMARPVVTPEQRERLRNVTLDQLMLTLASFGQHVEIVVRPAREGGPAGITVSV</sequence>
<comment type="caution">
    <text evidence="2">The sequence shown here is derived from an EMBL/GenBank/DDBJ whole genome shotgun (WGS) entry which is preliminary data.</text>
</comment>
<dbReference type="GO" id="GO:0003677">
    <property type="term" value="F:DNA binding"/>
    <property type="evidence" value="ECO:0007669"/>
    <property type="project" value="UniProtKB-KW"/>
</dbReference>
<dbReference type="InterPro" id="IPR039554">
    <property type="entry name" value="HigA2-like_HTH"/>
</dbReference>